<feature type="non-terminal residue" evidence="1">
    <location>
        <position position="58"/>
    </location>
</feature>
<name>A0A382NE65_9ZZZZ</name>
<sequence>MEICKGFHKNVHFAESRSVNWILENNLLIKSSKDGDLNAGYKWNFRFVRVFLYKCAES</sequence>
<reference evidence="1" key="1">
    <citation type="submission" date="2018-05" db="EMBL/GenBank/DDBJ databases">
        <authorList>
            <person name="Lanie J.A."/>
            <person name="Ng W.-L."/>
            <person name="Kazmierczak K.M."/>
            <person name="Andrzejewski T.M."/>
            <person name="Davidsen T.M."/>
            <person name="Wayne K.J."/>
            <person name="Tettelin H."/>
            <person name="Glass J.I."/>
            <person name="Rusch D."/>
            <person name="Podicherti R."/>
            <person name="Tsui H.-C.T."/>
            <person name="Winkler M.E."/>
        </authorList>
    </citation>
    <scope>NUCLEOTIDE SEQUENCE</scope>
</reference>
<protein>
    <submittedName>
        <fullName evidence="1">Uncharacterized protein</fullName>
    </submittedName>
</protein>
<dbReference type="AlphaFoldDB" id="A0A382NE65"/>
<organism evidence="1">
    <name type="scientific">marine metagenome</name>
    <dbReference type="NCBI Taxonomy" id="408172"/>
    <lineage>
        <taxon>unclassified sequences</taxon>
        <taxon>metagenomes</taxon>
        <taxon>ecological metagenomes</taxon>
    </lineage>
</organism>
<dbReference type="EMBL" id="UINC01098957">
    <property type="protein sequence ID" value="SVC57871.1"/>
    <property type="molecule type" value="Genomic_DNA"/>
</dbReference>
<gene>
    <name evidence="1" type="ORF">METZ01_LOCUS310725</name>
</gene>
<accession>A0A382NE65</accession>
<evidence type="ECO:0000313" key="1">
    <source>
        <dbReference type="EMBL" id="SVC57871.1"/>
    </source>
</evidence>
<proteinExistence type="predicted"/>